<name>A0A1G2EPU6_9BACT</name>
<dbReference type="GO" id="GO:0016758">
    <property type="term" value="F:hexosyltransferase activity"/>
    <property type="evidence" value="ECO:0007669"/>
    <property type="project" value="InterPro"/>
</dbReference>
<dbReference type="InterPro" id="IPR007235">
    <property type="entry name" value="Glyco_trans_28_C"/>
</dbReference>
<organism evidence="2 3">
    <name type="scientific">Candidatus Nealsonbacteria bacterium RIFOXYC1_FULL_40_7</name>
    <dbReference type="NCBI Taxonomy" id="1801678"/>
    <lineage>
        <taxon>Bacteria</taxon>
        <taxon>Candidatus Nealsoniibacteriota</taxon>
    </lineage>
</organism>
<sequence length="320" mass="36792">MNRKNSALVITETGKNIGIGHQMRCQAIAQALDEIGIKTEWMIGGSGQINEDTYFETIAKHRVVIFDTYLIDPKIYSRLTKFSEKIYVHIDDNARQNYLSGIVVNGTIGAEKIFKTQYKGVTYLLGTKYIPIRKSFWDVLPKAYKKNIENVLITFGGDDIRRLTSRIVRWIVAENKEIKTINIVVGKYFKKIEYSRRWISDQKIKLWYNVDEYKMKNLMEAADIAVSAGGQTLYELARTGTPTIAIKVADNQNNNIVGWRNADYIEYAGMWDSKKLKINLLSGLNKLRDPDFRRVKGTMGRNRVDGQGARRIAEIIMRFQ</sequence>
<evidence type="ECO:0000313" key="2">
    <source>
        <dbReference type="EMBL" id="OGZ27278.1"/>
    </source>
</evidence>
<gene>
    <name evidence="2" type="ORF">A2427_01070</name>
</gene>
<comment type="caution">
    <text evidence="2">The sequence shown here is derived from an EMBL/GenBank/DDBJ whole genome shotgun (WGS) entry which is preliminary data.</text>
</comment>
<dbReference type="Proteomes" id="UP000176326">
    <property type="component" value="Unassembled WGS sequence"/>
</dbReference>
<reference evidence="2 3" key="1">
    <citation type="journal article" date="2016" name="Nat. Commun.">
        <title>Thousands of microbial genomes shed light on interconnected biogeochemical processes in an aquifer system.</title>
        <authorList>
            <person name="Anantharaman K."/>
            <person name="Brown C.T."/>
            <person name="Hug L.A."/>
            <person name="Sharon I."/>
            <person name="Castelle C.J."/>
            <person name="Probst A.J."/>
            <person name="Thomas B.C."/>
            <person name="Singh A."/>
            <person name="Wilkins M.J."/>
            <person name="Karaoz U."/>
            <person name="Brodie E.L."/>
            <person name="Williams K.H."/>
            <person name="Hubbard S.S."/>
            <person name="Banfield J.F."/>
        </authorList>
    </citation>
    <scope>NUCLEOTIDE SEQUENCE [LARGE SCALE GENOMIC DNA]</scope>
</reference>
<proteinExistence type="predicted"/>
<dbReference type="AlphaFoldDB" id="A0A1G2EPU6"/>
<accession>A0A1G2EPU6</accession>
<dbReference type="SUPFAM" id="SSF53756">
    <property type="entry name" value="UDP-Glycosyltransferase/glycogen phosphorylase"/>
    <property type="match status" value="1"/>
</dbReference>
<evidence type="ECO:0000313" key="3">
    <source>
        <dbReference type="Proteomes" id="UP000176326"/>
    </source>
</evidence>
<dbReference type="Pfam" id="PF04101">
    <property type="entry name" value="Glyco_tran_28_C"/>
    <property type="match status" value="1"/>
</dbReference>
<dbReference type="Gene3D" id="3.40.50.11190">
    <property type="match status" value="1"/>
</dbReference>
<evidence type="ECO:0000259" key="1">
    <source>
        <dbReference type="Pfam" id="PF04101"/>
    </source>
</evidence>
<dbReference type="EMBL" id="MHMN01000047">
    <property type="protein sequence ID" value="OGZ27278.1"/>
    <property type="molecule type" value="Genomic_DNA"/>
</dbReference>
<feature type="domain" description="Glycosyl transferase family 28 C-terminal" evidence="1">
    <location>
        <begin position="175"/>
        <end position="256"/>
    </location>
</feature>
<protein>
    <recommendedName>
        <fullName evidence="1">Glycosyl transferase family 28 C-terminal domain-containing protein</fullName>
    </recommendedName>
</protein>
<dbReference type="Gene3D" id="3.40.50.2000">
    <property type="entry name" value="Glycogen Phosphorylase B"/>
    <property type="match status" value="1"/>
</dbReference>